<feature type="compositionally biased region" description="Low complexity" evidence="1">
    <location>
        <begin position="78"/>
        <end position="88"/>
    </location>
</feature>
<evidence type="ECO:0000313" key="4">
    <source>
        <dbReference type="Proteomes" id="UP000541558"/>
    </source>
</evidence>
<evidence type="ECO:0000313" key="3">
    <source>
        <dbReference type="EMBL" id="KAF5332127.1"/>
    </source>
</evidence>
<comment type="caution">
    <text evidence="3">The sequence shown here is derived from an EMBL/GenBank/DDBJ whole genome shotgun (WGS) entry which is preliminary data.</text>
</comment>
<feature type="transmembrane region" description="Helical" evidence="2">
    <location>
        <begin position="319"/>
        <end position="343"/>
    </location>
</feature>
<feature type="region of interest" description="Disordered" evidence="1">
    <location>
        <begin position="527"/>
        <end position="654"/>
    </location>
</feature>
<feature type="compositionally biased region" description="Pro residues" evidence="1">
    <location>
        <begin position="47"/>
        <end position="58"/>
    </location>
</feature>
<feature type="compositionally biased region" description="Polar residues" evidence="1">
    <location>
        <begin position="163"/>
        <end position="177"/>
    </location>
</feature>
<feature type="transmembrane region" description="Helical" evidence="2">
    <location>
        <begin position="266"/>
        <end position="299"/>
    </location>
</feature>
<keyword evidence="2" id="KW-0812">Transmembrane</keyword>
<organism evidence="3 4">
    <name type="scientific">Ephemerocybe angulata</name>
    <dbReference type="NCBI Taxonomy" id="980116"/>
    <lineage>
        <taxon>Eukaryota</taxon>
        <taxon>Fungi</taxon>
        <taxon>Dikarya</taxon>
        <taxon>Basidiomycota</taxon>
        <taxon>Agaricomycotina</taxon>
        <taxon>Agaricomycetes</taxon>
        <taxon>Agaricomycetidae</taxon>
        <taxon>Agaricales</taxon>
        <taxon>Agaricineae</taxon>
        <taxon>Psathyrellaceae</taxon>
        <taxon>Ephemerocybe</taxon>
    </lineage>
</organism>
<sequence>MLYNDPFDRVTMNILTSFPFTFKLAVPGLSNPFSSLSTSPTTGTNPPRLPPTESPPMQPDFYDRPPRSLARPTRPLPSSLGSSQILHSSFRHATRPGFSPSPSPTPSASLSLTTGYSHLVPKSPHHLSPYQQWQQAQQAAPQTFTQSHSTSPAPVSRKRGWEPSNSSPSGSQTTLASGSGYLDTPAKYREMAEMLEVVQVDRRELDTNASFGSFLDIFRISEGGKLAKRPSVPSSHQTRLCAIVTRVTETPFRQRRGDGRLSPFKLALLSLCPFGSVLCAIGSLTILYLLATLLLTVHVWTRILLSAHVDLPPTKRRRGIAGSIVETAWSAALIGTAVGLTVYKLWRDRGKAGEEDETMQDDGHRRKRRAANFEFETDAMSIESPPLSEPSSPPPPYNQEWTAINYPRTVPATPSRRAELKGKAKMTPRSARLKAPTVRPHAQRRDRLPPHLSGIPPPIRTPVAPENPAFDFNFGAGSNRVGSRGVHQEVEEPEVDDQMDWIGGKLAQLIEEGKKALKAEVVVMSDAQEDEVDDGSGAWVSDDEDGHRGRNRNGSVRRRGSTASATRYHSSKRSAGTPQPQIGSMHSPVGTPPRSTATRGGIPQFGSGTGVEDSCESPEVREMMERARAKIAATSAKNRGQGNPLPSEIIAPIR</sequence>
<feature type="compositionally biased region" description="Pro residues" evidence="1">
    <location>
        <begin position="387"/>
        <end position="397"/>
    </location>
</feature>
<feature type="compositionally biased region" description="Low complexity" evidence="1">
    <location>
        <begin position="131"/>
        <end position="142"/>
    </location>
</feature>
<keyword evidence="2" id="KW-1133">Transmembrane helix</keyword>
<feature type="compositionally biased region" description="Polar residues" evidence="1">
    <location>
        <begin position="143"/>
        <end position="153"/>
    </location>
</feature>
<gene>
    <name evidence="3" type="ORF">D9611_008210</name>
</gene>
<evidence type="ECO:0000256" key="2">
    <source>
        <dbReference type="SAM" id="Phobius"/>
    </source>
</evidence>
<feature type="compositionally biased region" description="Basic and acidic residues" evidence="1">
    <location>
        <begin position="618"/>
        <end position="628"/>
    </location>
</feature>
<feature type="compositionally biased region" description="Basic residues" evidence="1">
    <location>
        <begin position="549"/>
        <end position="560"/>
    </location>
</feature>
<reference evidence="3 4" key="1">
    <citation type="journal article" date="2020" name="ISME J.">
        <title>Uncovering the hidden diversity of litter-decomposition mechanisms in mushroom-forming fungi.</title>
        <authorList>
            <person name="Floudas D."/>
            <person name="Bentzer J."/>
            <person name="Ahren D."/>
            <person name="Johansson T."/>
            <person name="Persson P."/>
            <person name="Tunlid A."/>
        </authorList>
    </citation>
    <scope>NUCLEOTIDE SEQUENCE [LARGE SCALE GENOMIC DNA]</scope>
    <source>
        <strain evidence="3 4">CBS 175.51</strain>
    </source>
</reference>
<name>A0A8H5FD28_9AGAR</name>
<proteinExistence type="predicted"/>
<feature type="region of interest" description="Disordered" evidence="1">
    <location>
        <begin position="35"/>
        <end position="182"/>
    </location>
</feature>
<keyword evidence="4" id="KW-1185">Reference proteome</keyword>
<dbReference type="OrthoDB" id="2507743at2759"/>
<dbReference type="EMBL" id="JAACJK010000111">
    <property type="protein sequence ID" value="KAF5332127.1"/>
    <property type="molecule type" value="Genomic_DNA"/>
</dbReference>
<dbReference type="AlphaFoldDB" id="A0A8H5FD28"/>
<feature type="compositionally biased region" description="Polar residues" evidence="1">
    <location>
        <begin position="562"/>
        <end position="584"/>
    </location>
</feature>
<feature type="region of interest" description="Disordered" evidence="1">
    <location>
        <begin position="413"/>
        <end position="458"/>
    </location>
</feature>
<feature type="region of interest" description="Disordered" evidence="1">
    <location>
        <begin position="374"/>
        <end position="397"/>
    </location>
</feature>
<keyword evidence="2" id="KW-0472">Membrane</keyword>
<evidence type="ECO:0000256" key="1">
    <source>
        <dbReference type="SAM" id="MobiDB-lite"/>
    </source>
</evidence>
<accession>A0A8H5FD28</accession>
<protein>
    <submittedName>
        <fullName evidence="3">Uncharacterized protein</fullName>
    </submittedName>
</protein>
<dbReference type="Proteomes" id="UP000541558">
    <property type="component" value="Unassembled WGS sequence"/>
</dbReference>
<feature type="compositionally biased region" description="Polar residues" evidence="1">
    <location>
        <begin position="35"/>
        <end position="45"/>
    </location>
</feature>